<organism evidence="1">
    <name type="scientific">marine sediment metagenome</name>
    <dbReference type="NCBI Taxonomy" id="412755"/>
    <lineage>
        <taxon>unclassified sequences</taxon>
        <taxon>metagenomes</taxon>
        <taxon>ecological metagenomes</taxon>
    </lineage>
</organism>
<accession>X1A8P6</accession>
<gene>
    <name evidence="1" type="ORF">S01H4_27601</name>
</gene>
<proteinExistence type="predicted"/>
<evidence type="ECO:0000313" key="1">
    <source>
        <dbReference type="EMBL" id="GAG78054.1"/>
    </source>
</evidence>
<comment type="caution">
    <text evidence="1">The sequence shown here is derived from an EMBL/GenBank/DDBJ whole genome shotgun (WGS) entry which is preliminary data.</text>
</comment>
<reference evidence="1" key="1">
    <citation type="journal article" date="2014" name="Front. Microbiol.">
        <title>High frequency of phylogenetically diverse reductive dehalogenase-homologous genes in deep subseafloor sedimentary metagenomes.</title>
        <authorList>
            <person name="Kawai M."/>
            <person name="Futagami T."/>
            <person name="Toyoda A."/>
            <person name="Takaki Y."/>
            <person name="Nishi S."/>
            <person name="Hori S."/>
            <person name="Arai W."/>
            <person name="Tsubouchi T."/>
            <person name="Morono Y."/>
            <person name="Uchiyama I."/>
            <person name="Ito T."/>
            <person name="Fujiyama A."/>
            <person name="Inagaki F."/>
            <person name="Takami H."/>
        </authorList>
    </citation>
    <scope>NUCLEOTIDE SEQUENCE</scope>
    <source>
        <strain evidence="1">Expedition CK06-06</strain>
    </source>
</reference>
<protein>
    <submittedName>
        <fullName evidence="1">Uncharacterized protein</fullName>
    </submittedName>
</protein>
<dbReference type="EMBL" id="BART01013523">
    <property type="protein sequence ID" value="GAG78054.1"/>
    <property type="molecule type" value="Genomic_DNA"/>
</dbReference>
<name>X1A8P6_9ZZZZ</name>
<sequence>MNRAKIVVPLVGYNTDLDDFPYTKTLFLEIIKNDR</sequence>
<feature type="non-terminal residue" evidence="1">
    <location>
        <position position="35"/>
    </location>
</feature>
<dbReference type="AlphaFoldDB" id="X1A8P6"/>